<gene>
    <name evidence="1" type="ORF">B0A55_12969</name>
</gene>
<evidence type="ECO:0000313" key="1">
    <source>
        <dbReference type="EMBL" id="TKA53256.1"/>
    </source>
</evidence>
<dbReference type="EMBL" id="NAJQ01001769">
    <property type="protein sequence ID" value="TKA53256.1"/>
    <property type="molecule type" value="Genomic_DNA"/>
</dbReference>
<comment type="caution">
    <text evidence="1">The sequence shown here is derived from an EMBL/GenBank/DDBJ whole genome shotgun (WGS) entry which is preliminary data.</text>
</comment>
<reference evidence="1 2" key="1">
    <citation type="submission" date="2017-03" db="EMBL/GenBank/DDBJ databases">
        <title>Genomes of endolithic fungi from Antarctica.</title>
        <authorList>
            <person name="Coleine C."/>
            <person name="Masonjones S."/>
            <person name="Stajich J.E."/>
        </authorList>
    </citation>
    <scope>NUCLEOTIDE SEQUENCE [LARGE SCALE GENOMIC DNA]</scope>
    <source>
        <strain evidence="1 2">CCFEE 5184</strain>
    </source>
</reference>
<dbReference type="OrthoDB" id="5244662at2759"/>
<proteinExistence type="predicted"/>
<name>A0A4U0VWR2_9PEZI</name>
<protein>
    <submittedName>
        <fullName evidence="1">Uncharacterized protein</fullName>
    </submittedName>
</protein>
<evidence type="ECO:0000313" key="2">
    <source>
        <dbReference type="Proteomes" id="UP000309340"/>
    </source>
</evidence>
<dbReference type="AlphaFoldDB" id="A0A4U0VWR2"/>
<accession>A0A4U0VWR2</accession>
<dbReference type="Proteomes" id="UP000309340">
    <property type="component" value="Unassembled WGS sequence"/>
</dbReference>
<organism evidence="1 2">
    <name type="scientific">Friedmanniomyces simplex</name>
    <dbReference type="NCBI Taxonomy" id="329884"/>
    <lineage>
        <taxon>Eukaryota</taxon>
        <taxon>Fungi</taxon>
        <taxon>Dikarya</taxon>
        <taxon>Ascomycota</taxon>
        <taxon>Pezizomycotina</taxon>
        <taxon>Dothideomycetes</taxon>
        <taxon>Dothideomycetidae</taxon>
        <taxon>Mycosphaerellales</taxon>
        <taxon>Teratosphaeriaceae</taxon>
        <taxon>Friedmanniomyces</taxon>
    </lineage>
</organism>
<keyword evidence="2" id="KW-1185">Reference proteome</keyword>
<sequence length="186" mass="21156">MAAPRLTMEREPMMPIPLAGAGAVTQISQRTSLVMGYIGLTAHSKNDFRNLITIPILLRFSTLLYHATFEHAGEHTRRLNSSDFVNALIELGKENVLPHPDHPATRLNKLLIPEEYPLIMWYWEVVLNFLHIATQTLHSGLDQDERACVVAEFRKKPRDGDLNHLSVSILMYTLNASGEESWRSER</sequence>